<feature type="domain" description="CusB-like beta-barrel" evidence="4">
    <location>
        <begin position="183"/>
        <end position="254"/>
    </location>
</feature>
<feature type="coiled-coil region" evidence="2">
    <location>
        <begin position="82"/>
        <end position="123"/>
    </location>
</feature>
<dbReference type="Proteomes" id="UP000198510">
    <property type="component" value="Unassembled WGS sequence"/>
</dbReference>
<dbReference type="PANTHER" id="PTHR30469">
    <property type="entry name" value="MULTIDRUG RESISTANCE PROTEIN MDTA"/>
    <property type="match status" value="1"/>
</dbReference>
<dbReference type="InterPro" id="IPR058792">
    <property type="entry name" value="Beta-barrel_RND_2"/>
</dbReference>
<dbReference type="Gene3D" id="1.10.287.470">
    <property type="entry name" value="Helix hairpin bin"/>
    <property type="match status" value="1"/>
</dbReference>
<dbReference type="InterPro" id="IPR006143">
    <property type="entry name" value="RND_pump_MFP"/>
</dbReference>
<feature type="region of interest" description="Disordered" evidence="3">
    <location>
        <begin position="1"/>
        <end position="21"/>
    </location>
</feature>
<proteinExistence type="inferred from homology"/>
<evidence type="ECO:0000256" key="1">
    <source>
        <dbReference type="ARBA" id="ARBA00009477"/>
    </source>
</evidence>
<dbReference type="EMBL" id="FNFO01000008">
    <property type="protein sequence ID" value="SDL76407.1"/>
    <property type="molecule type" value="Genomic_DNA"/>
</dbReference>
<gene>
    <name evidence="5" type="ORF">SAMN05421823_10855</name>
</gene>
<feature type="compositionally biased region" description="Polar residues" evidence="3">
    <location>
        <begin position="8"/>
        <end position="19"/>
    </location>
</feature>
<keyword evidence="6" id="KW-1185">Reference proteome</keyword>
<organism evidence="5 6">
    <name type="scientific">Catalinimonas alkaloidigena</name>
    <dbReference type="NCBI Taxonomy" id="1075417"/>
    <lineage>
        <taxon>Bacteria</taxon>
        <taxon>Pseudomonadati</taxon>
        <taxon>Bacteroidota</taxon>
        <taxon>Cytophagia</taxon>
        <taxon>Cytophagales</taxon>
        <taxon>Catalimonadaceae</taxon>
        <taxon>Catalinimonas</taxon>
    </lineage>
</organism>
<dbReference type="STRING" id="1075417.SAMN05421823_10855"/>
<keyword evidence="2" id="KW-0175">Coiled coil</keyword>
<dbReference type="NCBIfam" id="TIGR01730">
    <property type="entry name" value="RND_mfp"/>
    <property type="match status" value="1"/>
</dbReference>
<sequence>MGVAACQSAAQDSPKQASETAVPVRIAPVRQVALQEPIHCSGVLTAGTELTLSFKTGGLIERIYVEEGAHVRRGQLLAKLNLAEIDAQVMQAQQALEKAQRDRQRAENLYQDSVATLEQVQNARTAEAVAEANQRIALFNQQHSTIYAPQSGRILKKFVEANEMIGPAQAVFKIASEETAWVVNVGLADREVVQVHAGDSAFLQFDAYPADTFTAVVTQIAEAPTPASGTYEVELQLPPAARLLKSGFVARGRILSRPTAPQTVVPVEALVEADADQGFVYQLPDGEQRVQRTPVTITALYEEADAVAVQGLPTSAQVVVEGAPYLTDQAPVHVVR</sequence>
<dbReference type="Gene3D" id="2.40.30.170">
    <property type="match status" value="1"/>
</dbReference>
<dbReference type="GO" id="GO:0015562">
    <property type="term" value="F:efflux transmembrane transporter activity"/>
    <property type="evidence" value="ECO:0007669"/>
    <property type="project" value="TreeGrafter"/>
</dbReference>
<reference evidence="5 6" key="1">
    <citation type="submission" date="2016-10" db="EMBL/GenBank/DDBJ databases">
        <authorList>
            <person name="de Groot N.N."/>
        </authorList>
    </citation>
    <scope>NUCLEOTIDE SEQUENCE [LARGE SCALE GENOMIC DNA]</scope>
    <source>
        <strain evidence="5 6">DSM 25186</strain>
    </source>
</reference>
<dbReference type="PANTHER" id="PTHR30469:SF15">
    <property type="entry name" value="HLYD FAMILY OF SECRETION PROTEINS"/>
    <property type="match status" value="1"/>
</dbReference>
<evidence type="ECO:0000256" key="3">
    <source>
        <dbReference type="SAM" id="MobiDB-lite"/>
    </source>
</evidence>
<dbReference type="Gene3D" id="2.40.50.100">
    <property type="match status" value="1"/>
</dbReference>
<dbReference type="SUPFAM" id="SSF111369">
    <property type="entry name" value="HlyD-like secretion proteins"/>
    <property type="match status" value="1"/>
</dbReference>
<dbReference type="Gene3D" id="2.40.420.20">
    <property type="match status" value="1"/>
</dbReference>
<dbReference type="GO" id="GO:1990281">
    <property type="term" value="C:efflux pump complex"/>
    <property type="evidence" value="ECO:0007669"/>
    <property type="project" value="TreeGrafter"/>
</dbReference>
<evidence type="ECO:0000313" key="6">
    <source>
        <dbReference type="Proteomes" id="UP000198510"/>
    </source>
</evidence>
<dbReference type="Pfam" id="PF25954">
    <property type="entry name" value="Beta-barrel_RND_2"/>
    <property type="match status" value="1"/>
</dbReference>
<accession>A0A1G9MR66</accession>
<name>A0A1G9MR66_9BACT</name>
<protein>
    <submittedName>
        <fullName evidence="5">RND family efflux transporter, MFP subunit</fullName>
    </submittedName>
</protein>
<evidence type="ECO:0000259" key="4">
    <source>
        <dbReference type="Pfam" id="PF25954"/>
    </source>
</evidence>
<evidence type="ECO:0000313" key="5">
    <source>
        <dbReference type="EMBL" id="SDL76407.1"/>
    </source>
</evidence>
<evidence type="ECO:0000256" key="2">
    <source>
        <dbReference type="SAM" id="Coils"/>
    </source>
</evidence>
<comment type="similarity">
    <text evidence="1">Belongs to the membrane fusion protein (MFP) (TC 8.A.1) family.</text>
</comment>
<dbReference type="AlphaFoldDB" id="A0A1G9MR66"/>